<dbReference type="InterPro" id="IPR023606">
    <property type="entry name" value="CoA-Trfase_III_dom_1_sf"/>
</dbReference>
<protein>
    <submittedName>
        <fullName evidence="3">Uncharacterized protein</fullName>
    </submittedName>
</protein>
<reference evidence="3" key="2">
    <citation type="submission" date="2020-02" db="EMBL/GenBank/DDBJ databases">
        <authorList>
            <person name="Gilchrist C.L.M."/>
            <person name="Chooi Y.-H."/>
        </authorList>
    </citation>
    <scope>NUCLEOTIDE SEQUENCE</scope>
    <source>
        <strain evidence="3">MST-FP2251</strain>
    </source>
</reference>
<dbReference type="Pfam" id="PF02515">
    <property type="entry name" value="CoA_transf_3"/>
    <property type="match status" value="1"/>
</dbReference>
<dbReference type="SUPFAM" id="SSF89796">
    <property type="entry name" value="CoA-transferase family III (CaiB/BaiF)"/>
    <property type="match status" value="1"/>
</dbReference>
<evidence type="ECO:0000313" key="3">
    <source>
        <dbReference type="EMBL" id="KAF9891544.1"/>
    </source>
</evidence>
<organism evidence="3 4">
    <name type="scientific">Aspergillus nanangensis</name>
    <dbReference type="NCBI Taxonomy" id="2582783"/>
    <lineage>
        <taxon>Eukaryota</taxon>
        <taxon>Fungi</taxon>
        <taxon>Dikarya</taxon>
        <taxon>Ascomycota</taxon>
        <taxon>Pezizomycotina</taxon>
        <taxon>Eurotiomycetes</taxon>
        <taxon>Eurotiomycetidae</taxon>
        <taxon>Eurotiales</taxon>
        <taxon>Aspergillaceae</taxon>
        <taxon>Aspergillus</taxon>
        <taxon>Aspergillus subgen. Circumdati</taxon>
    </lineage>
</organism>
<keyword evidence="2" id="KW-0808">Transferase</keyword>
<evidence type="ECO:0000256" key="1">
    <source>
        <dbReference type="ARBA" id="ARBA00008383"/>
    </source>
</evidence>
<comment type="similarity">
    <text evidence="1">Belongs to the CoA-transferase III family.</text>
</comment>
<dbReference type="GO" id="GO:0005739">
    <property type="term" value="C:mitochondrion"/>
    <property type="evidence" value="ECO:0007669"/>
    <property type="project" value="TreeGrafter"/>
</dbReference>
<accession>A0AAD4CRU0</accession>
<dbReference type="AlphaFoldDB" id="A0AAD4CRU0"/>
<dbReference type="Proteomes" id="UP001194746">
    <property type="component" value="Unassembled WGS sequence"/>
</dbReference>
<dbReference type="InterPro" id="IPR003673">
    <property type="entry name" value="CoA-Trfase_fam_III"/>
</dbReference>
<reference evidence="3" key="1">
    <citation type="journal article" date="2019" name="Beilstein J. Org. Chem.">
        <title>Nanangenines: drimane sesquiterpenoids as the dominant metabolite cohort of a novel Australian fungus, Aspergillus nanangensis.</title>
        <authorList>
            <person name="Lacey H.J."/>
            <person name="Gilchrist C.L.M."/>
            <person name="Crombie A."/>
            <person name="Kalaitzis J.A."/>
            <person name="Vuong D."/>
            <person name="Rutledge P.J."/>
            <person name="Turner P."/>
            <person name="Pitt J.I."/>
            <person name="Lacey E."/>
            <person name="Chooi Y.H."/>
            <person name="Piggott A.M."/>
        </authorList>
    </citation>
    <scope>NUCLEOTIDE SEQUENCE</scope>
    <source>
        <strain evidence="3">MST-FP2251</strain>
    </source>
</reference>
<dbReference type="GO" id="GO:0047369">
    <property type="term" value="F:succinate-hydroxymethylglutarate CoA-transferase activity"/>
    <property type="evidence" value="ECO:0007669"/>
    <property type="project" value="TreeGrafter"/>
</dbReference>
<evidence type="ECO:0000256" key="2">
    <source>
        <dbReference type="ARBA" id="ARBA00022679"/>
    </source>
</evidence>
<sequence length="457" mass="49668">MTLYCALPHRVMPSINRTCLRLSSRPGHRRLISVTAVRGLATAPGLDLEGAQQQGPLNGLRILDLSRVLAAPFCTQILADYGADVIKIEQAGQGDDTRHWKVRGEDAAWKKEAGPISNYFSAVNRNKRSVTLNLKHEKGKEILLNLTRNADVVVENFRPGTMDRLGLGYDRLKEQNPGLIYASISGYGPTGPYSQRGGYDPIAAAEGGLLHITGERNGPPVRAGIGLIDMATGLYTHGAILAALRARDQTGQGQRVDASLFETQISMLTNVGLSWLNLGIEAERWGCQHPSISPYDAFRTKDLYLVCGATNNGQFSALCKLLGLDSLLEDERFATNPGRVENREALTPIFNEVFTTKTTAEWMKVFEGTGLPFAPISNMEGTFAHPQTIAREMVTQVPLQAATTGLMNLIGPAVKFGKTKATIRLEPPRLGQHTDEVLQEAGITPEELDALRSSGAL</sequence>
<dbReference type="PANTHER" id="PTHR48207:SF3">
    <property type="entry name" value="SUCCINATE--HYDROXYMETHYLGLUTARATE COA-TRANSFERASE"/>
    <property type="match status" value="1"/>
</dbReference>
<dbReference type="Gene3D" id="3.30.1540.10">
    <property type="entry name" value="formyl-coa transferase, domain 3"/>
    <property type="match status" value="1"/>
</dbReference>
<name>A0AAD4CRU0_ASPNN</name>
<dbReference type="InterPro" id="IPR044855">
    <property type="entry name" value="CoA-Trfase_III_dom3_sf"/>
</dbReference>
<proteinExistence type="inferred from homology"/>
<dbReference type="EMBL" id="VCAU01000018">
    <property type="protein sequence ID" value="KAF9891544.1"/>
    <property type="molecule type" value="Genomic_DNA"/>
</dbReference>
<evidence type="ECO:0000313" key="4">
    <source>
        <dbReference type="Proteomes" id="UP001194746"/>
    </source>
</evidence>
<gene>
    <name evidence="3" type="ORF">FE257_004011</name>
</gene>
<dbReference type="InterPro" id="IPR050483">
    <property type="entry name" value="CoA-transferase_III_domain"/>
</dbReference>
<dbReference type="Gene3D" id="3.40.50.10540">
    <property type="entry name" value="Crotonobetainyl-coa:carnitine coa-transferase, domain 1"/>
    <property type="match status" value="1"/>
</dbReference>
<comment type="caution">
    <text evidence="3">The sequence shown here is derived from an EMBL/GenBank/DDBJ whole genome shotgun (WGS) entry which is preliminary data.</text>
</comment>
<keyword evidence="4" id="KW-1185">Reference proteome</keyword>
<dbReference type="PANTHER" id="PTHR48207">
    <property type="entry name" value="SUCCINATE--HYDROXYMETHYLGLUTARATE COA-TRANSFERASE"/>
    <property type="match status" value="1"/>
</dbReference>